<accession>A0A2G1ME50</accession>
<dbReference type="EMBL" id="NQWH01000023">
    <property type="protein sequence ID" value="PHP26952.1"/>
    <property type="molecule type" value="Genomic_DNA"/>
</dbReference>
<feature type="transmembrane region" description="Helical" evidence="1">
    <location>
        <begin position="16"/>
        <end position="34"/>
    </location>
</feature>
<protein>
    <recommendedName>
        <fullName evidence="4">Aspartate carbamoyltransferase catalytic subunit</fullName>
    </recommendedName>
</protein>
<organism evidence="2 3">
    <name type="scientific">Limimaricola cinnabarinus</name>
    <dbReference type="NCBI Taxonomy" id="1125964"/>
    <lineage>
        <taxon>Bacteria</taxon>
        <taxon>Pseudomonadati</taxon>
        <taxon>Pseudomonadota</taxon>
        <taxon>Alphaproteobacteria</taxon>
        <taxon>Rhodobacterales</taxon>
        <taxon>Paracoccaceae</taxon>
        <taxon>Limimaricola</taxon>
    </lineage>
</organism>
<evidence type="ECO:0000256" key="1">
    <source>
        <dbReference type="SAM" id="Phobius"/>
    </source>
</evidence>
<sequence length="159" mass="17022">MAGMRIELRAAQARRAMAVGVLYGFGGVAVYTALADVPGLLWSVALLALGLGGMAAGEMLRRATRRALCLDETGLVDSAGRVLARWDDIVGIERSSFSLRPSNGFTLRLARPGARAWQPGMWWRLGHRLGVGGVTPARETRAMAEAIELRLADRAAPIP</sequence>
<keyword evidence="1" id="KW-0812">Transmembrane</keyword>
<keyword evidence="1" id="KW-1133">Transmembrane helix</keyword>
<evidence type="ECO:0008006" key="4">
    <source>
        <dbReference type="Google" id="ProtNLM"/>
    </source>
</evidence>
<feature type="transmembrane region" description="Helical" evidence="1">
    <location>
        <begin position="40"/>
        <end position="57"/>
    </location>
</feature>
<reference evidence="2 3" key="1">
    <citation type="submission" date="2017-08" db="EMBL/GenBank/DDBJ databases">
        <title>Draft Genome Sequence of Loktanella cinnabarina Strain XM1, Isolated from Coastal Surface Water.</title>
        <authorList>
            <person name="Ma R."/>
            <person name="Wang J."/>
            <person name="Wang Q."/>
            <person name="Ma Z."/>
            <person name="Li J."/>
            <person name="Chen L."/>
        </authorList>
    </citation>
    <scope>NUCLEOTIDE SEQUENCE [LARGE SCALE GENOMIC DNA]</scope>
    <source>
        <strain evidence="2 3">XM1</strain>
    </source>
</reference>
<gene>
    <name evidence="2" type="ORF">CJ301_14035</name>
</gene>
<name>A0A2G1ME50_9RHOB</name>
<dbReference type="Proteomes" id="UP000221860">
    <property type="component" value="Unassembled WGS sequence"/>
</dbReference>
<proteinExistence type="predicted"/>
<dbReference type="AlphaFoldDB" id="A0A2G1ME50"/>
<evidence type="ECO:0000313" key="3">
    <source>
        <dbReference type="Proteomes" id="UP000221860"/>
    </source>
</evidence>
<comment type="caution">
    <text evidence="2">The sequence shown here is derived from an EMBL/GenBank/DDBJ whole genome shotgun (WGS) entry which is preliminary data.</text>
</comment>
<keyword evidence="1" id="KW-0472">Membrane</keyword>
<evidence type="ECO:0000313" key="2">
    <source>
        <dbReference type="EMBL" id="PHP26952.1"/>
    </source>
</evidence>
<keyword evidence="3" id="KW-1185">Reference proteome</keyword>